<keyword evidence="5 8" id="KW-0560">Oxidoreductase</keyword>
<evidence type="ECO:0000313" key="10">
    <source>
        <dbReference type="EMBL" id="KAK8982843.1"/>
    </source>
</evidence>
<keyword evidence="6 8" id="KW-0408">Iron</keyword>
<dbReference type="InterPro" id="IPR036396">
    <property type="entry name" value="Cyt_P450_sf"/>
</dbReference>
<evidence type="ECO:0000256" key="5">
    <source>
        <dbReference type="ARBA" id="ARBA00023002"/>
    </source>
</evidence>
<dbReference type="InterPro" id="IPR001128">
    <property type="entry name" value="Cyt_P450"/>
</dbReference>
<evidence type="ECO:0000256" key="6">
    <source>
        <dbReference type="ARBA" id="ARBA00023004"/>
    </source>
</evidence>
<dbReference type="EMBL" id="JBBPBN010000084">
    <property type="protein sequence ID" value="KAK8982843.1"/>
    <property type="molecule type" value="Genomic_DNA"/>
</dbReference>
<dbReference type="PROSITE" id="PS00086">
    <property type="entry name" value="CYTOCHROME_P450"/>
    <property type="match status" value="1"/>
</dbReference>
<keyword evidence="9" id="KW-1133">Transmembrane helix</keyword>
<dbReference type="InterPro" id="IPR017972">
    <property type="entry name" value="Cyt_P450_CS"/>
</dbReference>
<reference evidence="10 11" key="1">
    <citation type="journal article" date="2024" name="G3 (Bethesda)">
        <title>Genome assembly of Hibiscus sabdariffa L. provides insights into metabolisms of medicinal natural products.</title>
        <authorList>
            <person name="Kim T."/>
        </authorList>
    </citation>
    <scope>NUCLEOTIDE SEQUENCE [LARGE SCALE GENOMIC DNA]</scope>
    <source>
        <strain evidence="10">TK-2024</strain>
        <tissue evidence="10">Old leaves</tissue>
    </source>
</reference>
<evidence type="ECO:0008006" key="12">
    <source>
        <dbReference type="Google" id="ProtNLM"/>
    </source>
</evidence>
<dbReference type="CDD" id="cd11064">
    <property type="entry name" value="CYP86A"/>
    <property type="match status" value="1"/>
</dbReference>
<evidence type="ECO:0000256" key="8">
    <source>
        <dbReference type="RuleBase" id="RU000461"/>
    </source>
</evidence>
<comment type="caution">
    <text evidence="10">The sequence shown here is derived from an EMBL/GenBank/DDBJ whole genome shotgun (WGS) entry which is preliminary data.</text>
</comment>
<evidence type="ECO:0000256" key="3">
    <source>
        <dbReference type="ARBA" id="ARBA00022617"/>
    </source>
</evidence>
<evidence type="ECO:0000256" key="4">
    <source>
        <dbReference type="ARBA" id="ARBA00022723"/>
    </source>
</evidence>
<keyword evidence="9" id="KW-0812">Transmembrane</keyword>
<evidence type="ECO:0000313" key="11">
    <source>
        <dbReference type="Proteomes" id="UP001396334"/>
    </source>
</evidence>
<organism evidence="10 11">
    <name type="scientific">Hibiscus sabdariffa</name>
    <name type="common">roselle</name>
    <dbReference type="NCBI Taxonomy" id="183260"/>
    <lineage>
        <taxon>Eukaryota</taxon>
        <taxon>Viridiplantae</taxon>
        <taxon>Streptophyta</taxon>
        <taxon>Embryophyta</taxon>
        <taxon>Tracheophyta</taxon>
        <taxon>Spermatophyta</taxon>
        <taxon>Magnoliopsida</taxon>
        <taxon>eudicotyledons</taxon>
        <taxon>Gunneridae</taxon>
        <taxon>Pentapetalae</taxon>
        <taxon>rosids</taxon>
        <taxon>malvids</taxon>
        <taxon>Malvales</taxon>
        <taxon>Malvaceae</taxon>
        <taxon>Malvoideae</taxon>
        <taxon>Hibiscus</taxon>
    </lineage>
</organism>
<dbReference type="Pfam" id="PF00067">
    <property type="entry name" value="p450"/>
    <property type="match status" value="1"/>
</dbReference>
<dbReference type="Gene3D" id="1.10.630.10">
    <property type="entry name" value="Cytochrome P450"/>
    <property type="match status" value="1"/>
</dbReference>
<keyword evidence="9" id="KW-0472">Membrane</keyword>
<dbReference type="PANTHER" id="PTHR24296">
    <property type="entry name" value="CYTOCHROME P450"/>
    <property type="match status" value="1"/>
</dbReference>
<gene>
    <name evidence="10" type="ORF">V6N11_060163</name>
</gene>
<dbReference type="Proteomes" id="UP001396334">
    <property type="component" value="Unassembled WGS sequence"/>
</dbReference>
<comment type="similarity">
    <text evidence="2 8">Belongs to the cytochrome P450 family.</text>
</comment>
<feature type="transmembrane region" description="Helical" evidence="9">
    <location>
        <begin position="6"/>
        <end position="22"/>
    </location>
</feature>
<evidence type="ECO:0000256" key="2">
    <source>
        <dbReference type="ARBA" id="ARBA00010617"/>
    </source>
</evidence>
<evidence type="ECO:0000256" key="7">
    <source>
        <dbReference type="ARBA" id="ARBA00023033"/>
    </source>
</evidence>
<evidence type="ECO:0000256" key="9">
    <source>
        <dbReference type="SAM" id="Phobius"/>
    </source>
</evidence>
<keyword evidence="3 8" id="KW-0349">Heme</keyword>
<accession>A0ABR2P323</accession>
<name>A0ABR2P323_9ROSI</name>
<comment type="cofactor">
    <cofactor evidence="1">
        <name>heme</name>
        <dbReference type="ChEBI" id="CHEBI:30413"/>
    </cofactor>
</comment>
<sequence>MTVDILVTLVLIVLYLFLGHWYRNRNSKVKVWPVVGMLPTLVSNVDRIFDFLTDLVKLNGGTFKFQGPWFSSLNFVVTSHPVNINHILCRNHENYGKGQEFREIFEPFGEGLVTSDSHVWKRLRKVLQPFTKNNKKYAAYLDRILRQMVEGSLIPVLQHVVRLGTEVDLEDLLHRFDYDYICLLTLGCNPKTLSVEFPVSETLKAFEGVEEALLYRNFVPKMVWRLQKWIQIGEEKKLSKGLKTVDDFMYGCISSRRKELRRSGETEAEVDDQFDLLTAFMVEEEGSDMSELGKSDKFLRDTAYNFITAGMDSTNVNLTWFFWLIGTHPWVENKIMEEMKANCPESIDGKMLYFSGEELNKFVYLHAALCETMRLYPTVPLNNKTSVEADVLPNGGHIGPNTRIFISMYSMGRSEEIWGEDCLEFKPERWISEEGKIAYKPTSTFVPFGAGPRVCLGKDLCFKMMKTVAINVVWNYQVELVEKQNVVMSSKAIALHTEHGLKVRIKKRQ</sequence>
<keyword evidence="7 8" id="KW-0503">Monooxygenase</keyword>
<dbReference type="PRINTS" id="PR00463">
    <property type="entry name" value="EP450I"/>
</dbReference>
<dbReference type="SUPFAM" id="SSF48264">
    <property type="entry name" value="Cytochrome P450"/>
    <property type="match status" value="1"/>
</dbReference>
<proteinExistence type="inferred from homology"/>
<evidence type="ECO:0000256" key="1">
    <source>
        <dbReference type="ARBA" id="ARBA00001971"/>
    </source>
</evidence>
<keyword evidence="4 8" id="KW-0479">Metal-binding</keyword>
<keyword evidence="11" id="KW-1185">Reference proteome</keyword>
<dbReference type="InterPro" id="IPR002401">
    <property type="entry name" value="Cyt_P450_E_grp-I"/>
</dbReference>
<protein>
    <recommendedName>
        <fullName evidence="12">Cytochrome P450</fullName>
    </recommendedName>
</protein>
<dbReference type="PRINTS" id="PR00385">
    <property type="entry name" value="P450"/>
</dbReference>